<keyword evidence="3" id="KW-1185">Reference proteome</keyword>
<protein>
    <recommendedName>
        <fullName evidence="4">PH domain-containing protein</fullName>
    </recommendedName>
</protein>
<organism evidence="2 3">
    <name type="scientific">Rhodomicrobium udaipurense</name>
    <dbReference type="NCBI Taxonomy" id="1202716"/>
    <lineage>
        <taxon>Bacteria</taxon>
        <taxon>Pseudomonadati</taxon>
        <taxon>Pseudomonadota</taxon>
        <taxon>Alphaproteobacteria</taxon>
        <taxon>Hyphomicrobiales</taxon>
        <taxon>Hyphomicrobiaceae</taxon>
        <taxon>Rhodomicrobium</taxon>
    </lineage>
</organism>
<evidence type="ECO:0000313" key="3">
    <source>
        <dbReference type="Proteomes" id="UP000623250"/>
    </source>
</evidence>
<keyword evidence="1" id="KW-1133">Transmembrane helix</keyword>
<reference evidence="2 3" key="1">
    <citation type="submission" date="2020-12" db="EMBL/GenBank/DDBJ databases">
        <title>Revised draft genomes of Rhodomicrobium vannielii ATCC 17100 and Rhodomicrobium udaipurense JA643.</title>
        <authorList>
            <person name="Conners E.M."/>
            <person name="Davenport E.J."/>
            <person name="Bose A."/>
        </authorList>
    </citation>
    <scope>NUCLEOTIDE SEQUENCE [LARGE SCALE GENOMIC DNA]</scope>
    <source>
        <strain evidence="2 3">JA643</strain>
    </source>
</reference>
<accession>A0A8I1G9U5</accession>
<evidence type="ECO:0008006" key="4">
    <source>
        <dbReference type="Google" id="ProtNLM"/>
    </source>
</evidence>
<name>A0A8I1G9U5_9HYPH</name>
<dbReference type="Proteomes" id="UP000623250">
    <property type="component" value="Unassembled WGS sequence"/>
</dbReference>
<evidence type="ECO:0000313" key="2">
    <source>
        <dbReference type="EMBL" id="MBJ7543182.1"/>
    </source>
</evidence>
<feature type="transmembrane region" description="Helical" evidence="1">
    <location>
        <begin position="76"/>
        <end position="100"/>
    </location>
</feature>
<keyword evidence="1" id="KW-0472">Membrane</keyword>
<dbReference type="AlphaFoldDB" id="A0A8I1G9U5"/>
<feature type="transmembrane region" description="Helical" evidence="1">
    <location>
        <begin position="44"/>
        <end position="64"/>
    </location>
</feature>
<dbReference type="EMBL" id="JAEMUK010000011">
    <property type="protein sequence ID" value="MBJ7543182.1"/>
    <property type="molecule type" value="Genomic_DNA"/>
</dbReference>
<sequence length="211" mass="23467">MSGIALERPNRQELASMPESTTLKAKLLPEEKVMWSGRPRQGLMFYRADAFIIPFSIVWTMGAWSGISNGLNKHAALLPTLMALLFLAVGFWLLIGRFVYDIWRRSRLTYAVTDRRVLILRGENSCTSLDIANLPAPRLDTYGSNGSGSIIFGVPQTGWAREPLFWPDAGVPNFIWITGARDVFTLIMQLSHPSPNALAAREETSQPSSLS</sequence>
<keyword evidence="1" id="KW-0812">Transmembrane</keyword>
<dbReference type="RefSeq" id="WP_155955044.1">
    <property type="nucleotide sequence ID" value="NZ_JAEMUK010000011.1"/>
</dbReference>
<comment type="caution">
    <text evidence="2">The sequence shown here is derived from an EMBL/GenBank/DDBJ whole genome shotgun (WGS) entry which is preliminary data.</text>
</comment>
<proteinExistence type="predicted"/>
<gene>
    <name evidence="2" type="ORF">JDN41_06385</name>
</gene>
<evidence type="ECO:0000256" key="1">
    <source>
        <dbReference type="SAM" id="Phobius"/>
    </source>
</evidence>